<proteinExistence type="predicted"/>
<evidence type="ECO:0000313" key="1">
    <source>
        <dbReference type="EMBL" id="SVA56368.1"/>
    </source>
</evidence>
<dbReference type="SUPFAM" id="SSF52833">
    <property type="entry name" value="Thioredoxin-like"/>
    <property type="match status" value="1"/>
</dbReference>
<dbReference type="AlphaFoldDB" id="A0A381WVV3"/>
<protein>
    <recommendedName>
        <fullName evidence="2">Arsenate reductase (Glutaredoxin)</fullName>
    </recommendedName>
</protein>
<dbReference type="Gene3D" id="3.40.30.10">
    <property type="entry name" value="Glutaredoxin"/>
    <property type="match status" value="1"/>
</dbReference>
<sequence length="99" mass="11394">VSLLKNSGAEFEIIEYLKQPLTKKELRVLSDKLGLHPKEFVRKREPDFKEQKLSDKLEDAEALFKAMEKHPKIIERPIAFKGSRAVIGRPPEQVLSLLD</sequence>
<name>A0A381WVV3_9ZZZZ</name>
<organism evidence="1">
    <name type="scientific">marine metagenome</name>
    <dbReference type="NCBI Taxonomy" id="408172"/>
    <lineage>
        <taxon>unclassified sequences</taxon>
        <taxon>metagenomes</taxon>
        <taxon>ecological metagenomes</taxon>
    </lineage>
</organism>
<dbReference type="Pfam" id="PF03960">
    <property type="entry name" value="ArsC"/>
    <property type="match status" value="1"/>
</dbReference>
<dbReference type="InterPro" id="IPR036249">
    <property type="entry name" value="Thioredoxin-like_sf"/>
</dbReference>
<evidence type="ECO:0008006" key="2">
    <source>
        <dbReference type="Google" id="ProtNLM"/>
    </source>
</evidence>
<reference evidence="1" key="1">
    <citation type="submission" date="2018-05" db="EMBL/GenBank/DDBJ databases">
        <authorList>
            <person name="Lanie J.A."/>
            <person name="Ng W.-L."/>
            <person name="Kazmierczak K.M."/>
            <person name="Andrzejewski T.M."/>
            <person name="Davidsen T.M."/>
            <person name="Wayne K.J."/>
            <person name="Tettelin H."/>
            <person name="Glass J.I."/>
            <person name="Rusch D."/>
            <person name="Podicherti R."/>
            <person name="Tsui H.-C.T."/>
            <person name="Winkler M.E."/>
        </authorList>
    </citation>
    <scope>NUCLEOTIDE SEQUENCE</scope>
</reference>
<dbReference type="EMBL" id="UINC01012984">
    <property type="protein sequence ID" value="SVA56368.1"/>
    <property type="molecule type" value="Genomic_DNA"/>
</dbReference>
<accession>A0A381WVV3</accession>
<gene>
    <name evidence="1" type="ORF">METZ01_LOCUS109222</name>
</gene>
<feature type="non-terminal residue" evidence="1">
    <location>
        <position position="1"/>
    </location>
</feature>
<dbReference type="PROSITE" id="PS51353">
    <property type="entry name" value="ARSC"/>
    <property type="match status" value="1"/>
</dbReference>
<dbReference type="PANTHER" id="PTHR30041">
    <property type="entry name" value="ARSENATE REDUCTASE"/>
    <property type="match status" value="1"/>
</dbReference>
<dbReference type="PANTHER" id="PTHR30041:SF4">
    <property type="entry name" value="ARSENATE REDUCTASE"/>
    <property type="match status" value="1"/>
</dbReference>
<dbReference type="InterPro" id="IPR006660">
    <property type="entry name" value="Arsenate_reductase-like"/>
</dbReference>